<reference evidence="12 13" key="1">
    <citation type="submission" date="2017-10" db="EMBL/GenBank/DDBJ databases">
        <title>Development of genomic resources for the powdery mildew, Erysiphe pulchra.</title>
        <authorList>
            <person name="Wadl P.A."/>
            <person name="Mack B.M."/>
            <person name="Moore G."/>
            <person name="Beltz S.B."/>
        </authorList>
    </citation>
    <scope>NUCLEOTIDE SEQUENCE [LARGE SCALE GENOMIC DNA]</scope>
    <source>
        <strain evidence="12">Cflorida</strain>
    </source>
</reference>
<accession>A0A2S4PXM7</accession>
<dbReference type="Gene3D" id="3.30.930.10">
    <property type="entry name" value="Bira Bifunctional Protein, Domain 2"/>
    <property type="match status" value="1"/>
</dbReference>
<dbReference type="GO" id="GO:0006434">
    <property type="term" value="P:seryl-tRNA aminoacylation"/>
    <property type="evidence" value="ECO:0007669"/>
    <property type="project" value="InterPro"/>
</dbReference>
<keyword evidence="4 9" id="KW-0067">ATP-binding</keyword>
<feature type="binding site" evidence="9">
    <location>
        <begin position="338"/>
        <end position="340"/>
    </location>
    <ligand>
        <name>ATP</name>
        <dbReference type="ChEBI" id="CHEBI:30616"/>
    </ligand>
</feature>
<organism evidence="12 13">
    <name type="scientific">Erysiphe pulchra</name>
    <dbReference type="NCBI Taxonomy" id="225359"/>
    <lineage>
        <taxon>Eukaryota</taxon>
        <taxon>Fungi</taxon>
        <taxon>Dikarya</taxon>
        <taxon>Ascomycota</taxon>
        <taxon>Pezizomycotina</taxon>
        <taxon>Leotiomycetes</taxon>
        <taxon>Erysiphales</taxon>
        <taxon>Erysiphaceae</taxon>
        <taxon>Erysiphe</taxon>
    </lineage>
</organism>
<feature type="binding site" evidence="8">
    <location>
        <position position="338"/>
    </location>
    <ligand>
        <name>L-serine</name>
        <dbReference type="ChEBI" id="CHEBI:33384"/>
    </ligand>
</feature>
<dbReference type="InterPro" id="IPR010978">
    <property type="entry name" value="tRNA-bd_arm"/>
</dbReference>
<dbReference type="FunFam" id="3.30.930.10:FF:000069">
    <property type="entry name" value="Seryl-tRNA synthetase"/>
    <property type="match status" value="1"/>
</dbReference>
<dbReference type="Pfam" id="PF02403">
    <property type="entry name" value="Seryl_tRNA_N"/>
    <property type="match status" value="1"/>
</dbReference>
<dbReference type="PROSITE" id="PS50862">
    <property type="entry name" value="AA_TRNA_LIGASE_II"/>
    <property type="match status" value="1"/>
</dbReference>
<evidence type="ECO:0000256" key="9">
    <source>
        <dbReference type="PIRSR" id="PIRSR001529-2"/>
    </source>
</evidence>
<evidence type="ECO:0000256" key="1">
    <source>
        <dbReference type="ARBA" id="ARBA00012840"/>
    </source>
</evidence>
<dbReference type="InterPro" id="IPR042103">
    <property type="entry name" value="SerRS_1_N_sf"/>
</dbReference>
<dbReference type="InterPro" id="IPR006195">
    <property type="entry name" value="aa-tRNA-synth_II"/>
</dbReference>
<dbReference type="EMBL" id="PEDP01000250">
    <property type="protein sequence ID" value="POS86784.1"/>
    <property type="molecule type" value="Genomic_DNA"/>
</dbReference>
<evidence type="ECO:0000256" key="6">
    <source>
        <dbReference type="ARBA" id="ARBA00031113"/>
    </source>
</evidence>
<dbReference type="GO" id="GO:0005524">
    <property type="term" value="F:ATP binding"/>
    <property type="evidence" value="ECO:0007669"/>
    <property type="project" value="UniProtKB-KW"/>
</dbReference>
<protein>
    <recommendedName>
        <fullName evidence="1">serine--tRNA ligase</fullName>
        <ecNumber evidence="1">6.1.1.11</ecNumber>
    </recommendedName>
    <alternativeName>
        <fullName evidence="6">Seryl-tRNA synthetase</fullName>
    </alternativeName>
    <alternativeName>
        <fullName evidence="7">Seryl-tRNA(Ser) synthetase</fullName>
    </alternativeName>
</protein>
<proteinExistence type="predicted"/>
<dbReference type="PRINTS" id="PR00981">
    <property type="entry name" value="TRNASYNTHSER"/>
</dbReference>
<feature type="binding site" evidence="8">
    <location>
        <position position="361"/>
    </location>
    <ligand>
        <name>L-serine</name>
        <dbReference type="ChEBI" id="CHEBI:33384"/>
    </ligand>
</feature>
<keyword evidence="3" id="KW-0547">Nucleotide-binding</keyword>
<dbReference type="Proteomes" id="UP000237438">
    <property type="component" value="Unassembled WGS sequence"/>
</dbReference>
<dbReference type="UniPathway" id="UPA00906">
    <property type="reaction ID" value="UER00895"/>
</dbReference>
<dbReference type="PIRSF" id="PIRSF001529">
    <property type="entry name" value="Ser-tRNA-synth_IIa"/>
    <property type="match status" value="1"/>
</dbReference>
<evidence type="ECO:0000259" key="11">
    <source>
        <dbReference type="PROSITE" id="PS50862"/>
    </source>
</evidence>
<dbReference type="GO" id="GO:0004828">
    <property type="term" value="F:serine-tRNA ligase activity"/>
    <property type="evidence" value="ECO:0007669"/>
    <property type="project" value="UniProtKB-EC"/>
</dbReference>
<feature type="binding site" evidence="8">
    <location>
        <position position="468"/>
    </location>
    <ligand>
        <name>L-serine</name>
        <dbReference type="ChEBI" id="CHEBI:33384"/>
    </ligand>
</feature>
<keyword evidence="2" id="KW-0436">Ligase</keyword>
<dbReference type="InterPro" id="IPR015866">
    <property type="entry name" value="Ser-tRNA-synth_1_N"/>
</dbReference>
<gene>
    <name evidence="12" type="ORF">EPUL_002561</name>
</gene>
<dbReference type="SUPFAM" id="SSF55681">
    <property type="entry name" value="Class II aaRS and biotin synthetases"/>
    <property type="match status" value="1"/>
</dbReference>
<dbReference type="Gene3D" id="1.10.287.40">
    <property type="entry name" value="Serine-tRNA synthetase, tRNA binding domain"/>
    <property type="match status" value="1"/>
</dbReference>
<sequence length="516" mass="58007">MPCHNKLIVSHSEYICYSCRKKSPTRFLSRSFHVLPCLRNENFSPTIAPKALIDIKHIRDNPTIHEQNCLDRNYIIQATYPTKIISLTEKWQSCQKSSRSMREKSNWFTRQLASKIQTSVTYADSSDTENTLRKNYLSEARLLKEKLAGINAEQSALNAEITQLAMAMPNLTSHETPRGSTPKELGLINEEIGFYSTSTNRCCRSHVDIGQELNIIDFAGATTTSGWGWYYLLNEAALLEQALVKFSLSLARERGWSVVSPPSIVYSHISDSCGFQPRDQNGEQQIYQIQQNPADVGRKPQLSLAGTAEIPIASMKANQTLEASKLPMKYVGVSRCYRAEAGARGADTKGLYRVHEFTKVEMFVWTLPNCAASTHIFDEMHSIQRDILSKLKLYCRILEMPSTDLGASATRKIDIEAFFPSRQARGGGWGELTSLSNCTDYQARRLATRLRLQPPGQTEQLLYPYTLNGTALAVPRVIAAILENGWDEERGVVVIPEVLWPFMDGVREIGPKESKL</sequence>
<dbReference type="PANTHER" id="PTHR11778">
    <property type="entry name" value="SERYL-TRNA SYNTHETASE"/>
    <property type="match status" value="1"/>
</dbReference>
<feature type="binding site" evidence="9">
    <location>
        <begin position="431"/>
        <end position="434"/>
    </location>
    <ligand>
        <name>ATP</name>
        <dbReference type="ChEBI" id="CHEBI:30616"/>
    </ligand>
</feature>
<feature type="site" description="Important for serine binding" evidence="8">
    <location>
        <position position="470"/>
    </location>
</feature>
<comment type="caution">
    <text evidence="12">The sequence shown here is derived from an EMBL/GenBank/DDBJ whole genome shotgun (WGS) entry which is preliminary data.</text>
</comment>
<keyword evidence="5" id="KW-0030">Aminoacyl-tRNA synthetase</keyword>
<evidence type="ECO:0000313" key="12">
    <source>
        <dbReference type="EMBL" id="POS86784.1"/>
    </source>
</evidence>
<dbReference type="Pfam" id="PF00587">
    <property type="entry name" value="tRNA-synt_2b"/>
    <property type="match status" value="1"/>
</dbReference>
<dbReference type="InterPro" id="IPR002314">
    <property type="entry name" value="aa-tRNA-synt_IIb"/>
</dbReference>
<evidence type="ECO:0000256" key="7">
    <source>
        <dbReference type="ARBA" id="ARBA00034892"/>
    </source>
</evidence>
<keyword evidence="13" id="KW-1185">Reference proteome</keyword>
<dbReference type="InterPro" id="IPR045864">
    <property type="entry name" value="aa-tRNA-synth_II/BPL/LPL"/>
</dbReference>
<evidence type="ECO:0000256" key="5">
    <source>
        <dbReference type="ARBA" id="ARBA00023146"/>
    </source>
</evidence>
<dbReference type="STRING" id="225359.A0A2S4PXM7"/>
<feature type="domain" description="Aminoacyl-transfer RNA synthetases class-II family profile" evidence="11">
    <location>
        <begin position="252"/>
        <end position="496"/>
    </location>
</feature>
<evidence type="ECO:0000256" key="8">
    <source>
        <dbReference type="PIRSR" id="PIRSR001529-1"/>
    </source>
</evidence>
<evidence type="ECO:0000256" key="3">
    <source>
        <dbReference type="ARBA" id="ARBA00022741"/>
    </source>
</evidence>
<dbReference type="SUPFAM" id="SSF46589">
    <property type="entry name" value="tRNA-binding arm"/>
    <property type="match status" value="1"/>
</dbReference>
<feature type="coiled-coil region" evidence="10">
    <location>
        <begin position="133"/>
        <end position="160"/>
    </location>
</feature>
<evidence type="ECO:0000313" key="13">
    <source>
        <dbReference type="Proteomes" id="UP000237438"/>
    </source>
</evidence>
<dbReference type="AlphaFoldDB" id="A0A2S4PXM7"/>
<dbReference type="EC" id="6.1.1.11" evidence="1"/>
<evidence type="ECO:0000256" key="4">
    <source>
        <dbReference type="ARBA" id="ARBA00022840"/>
    </source>
</evidence>
<feature type="binding site" evidence="9">
    <location>
        <begin position="354"/>
        <end position="357"/>
    </location>
    <ligand>
        <name>ATP</name>
        <dbReference type="ChEBI" id="CHEBI:30616"/>
    </ligand>
</feature>
<keyword evidence="10" id="KW-0175">Coiled coil</keyword>
<evidence type="ECO:0000256" key="2">
    <source>
        <dbReference type="ARBA" id="ARBA00022598"/>
    </source>
</evidence>
<dbReference type="OrthoDB" id="10264585at2759"/>
<feature type="binding site" evidence="8">
    <location>
        <position position="307"/>
    </location>
    <ligand>
        <name>L-serine</name>
        <dbReference type="ChEBI" id="CHEBI:33384"/>
    </ligand>
</feature>
<name>A0A2S4PXM7_9PEZI</name>
<evidence type="ECO:0000256" key="10">
    <source>
        <dbReference type="SAM" id="Coils"/>
    </source>
</evidence>
<dbReference type="InterPro" id="IPR002317">
    <property type="entry name" value="Ser-tRNA-ligase_type_1"/>
</dbReference>
<dbReference type="NCBIfam" id="TIGR00414">
    <property type="entry name" value="serS"/>
    <property type="match status" value="1"/>
</dbReference>